<keyword evidence="1" id="KW-0812">Transmembrane</keyword>
<dbReference type="InterPro" id="IPR055713">
    <property type="entry name" value="DUF7289"/>
</dbReference>
<feature type="transmembrane region" description="Helical" evidence="1">
    <location>
        <begin position="12"/>
        <end position="34"/>
    </location>
</feature>
<keyword evidence="1" id="KW-1133">Transmembrane helix</keyword>
<sequence>MIDRAQSETLGFVFVFAIITMCIGTVYVVGMPGLNDAQDAAREENMVRAFDVLDNNVEDLRQENVPSRATELKLTGGNLGVGQEVRITVNVTSSVDPSRTDEYAISTQPLVYREGDSAIVYESGALFRSNRDGAFMYSDPAWLVDDDRMVVPYVVTYAGSGRSGLGGSSTVLVVAQGGEPAVQGRFESGASEELDVRVTVDSPRAGAWQRYLESKGFTGCTPSAGSVTCTRTTNAVYTSYQTIELSFQQ</sequence>
<dbReference type="EMBL" id="FNHL01000001">
    <property type="protein sequence ID" value="SDM18385.1"/>
    <property type="molecule type" value="Genomic_DNA"/>
</dbReference>
<dbReference type="Proteomes" id="UP000199451">
    <property type="component" value="Unassembled WGS sequence"/>
</dbReference>
<dbReference type="AlphaFoldDB" id="A0A1G9R7H3"/>
<keyword evidence="3" id="KW-1185">Reference proteome</keyword>
<organism evidence="2 3">
    <name type="scientific">Halogranum gelatinilyticum</name>
    <dbReference type="NCBI Taxonomy" id="660521"/>
    <lineage>
        <taxon>Archaea</taxon>
        <taxon>Methanobacteriati</taxon>
        <taxon>Methanobacteriota</taxon>
        <taxon>Stenosarchaea group</taxon>
        <taxon>Halobacteria</taxon>
        <taxon>Halobacteriales</taxon>
        <taxon>Haloferacaceae</taxon>
    </lineage>
</organism>
<dbReference type="OrthoDB" id="118051at2157"/>
<evidence type="ECO:0008006" key="4">
    <source>
        <dbReference type="Google" id="ProtNLM"/>
    </source>
</evidence>
<proteinExistence type="predicted"/>
<dbReference type="Pfam" id="PF23960">
    <property type="entry name" value="DUF7289"/>
    <property type="match status" value="1"/>
</dbReference>
<protein>
    <recommendedName>
        <fullName evidence="4">Flagellin N-terminal-like domain-containing protein</fullName>
    </recommendedName>
</protein>
<reference evidence="3" key="1">
    <citation type="submission" date="2016-10" db="EMBL/GenBank/DDBJ databases">
        <authorList>
            <person name="Varghese N."/>
            <person name="Submissions S."/>
        </authorList>
    </citation>
    <scope>NUCLEOTIDE SEQUENCE [LARGE SCALE GENOMIC DNA]</scope>
    <source>
        <strain evidence="3">CGMCC 1.10119</strain>
    </source>
</reference>
<gene>
    <name evidence="2" type="ORF">SAMN04487949_1185</name>
</gene>
<accession>A0A1G9R7H3</accession>
<evidence type="ECO:0000313" key="2">
    <source>
        <dbReference type="EMBL" id="SDM18385.1"/>
    </source>
</evidence>
<evidence type="ECO:0000313" key="3">
    <source>
        <dbReference type="Proteomes" id="UP000199451"/>
    </source>
</evidence>
<name>A0A1G9R7H3_9EURY</name>
<dbReference type="STRING" id="660521.SAMN04487949_1185"/>
<keyword evidence="1" id="KW-0472">Membrane</keyword>
<evidence type="ECO:0000256" key="1">
    <source>
        <dbReference type="SAM" id="Phobius"/>
    </source>
</evidence>
<dbReference type="RefSeq" id="WP_089694984.1">
    <property type="nucleotide sequence ID" value="NZ_FNHL01000001.1"/>
</dbReference>